<dbReference type="SUPFAM" id="SSF46689">
    <property type="entry name" value="Homeodomain-like"/>
    <property type="match status" value="1"/>
</dbReference>
<dbReference type="InterPro" id="IPR009057">
    <property type="entry name" value="Homeodomain-like_sf"/>
</dbReference>
<organism evidence="4 5">
    <name type="scientific">Limosilactobacillus gastricus DSM 16045</name>
    <dbReference type="NCBI Taxonomy" id="1423749"/>
    <lineage>
        <taxon>Bacteria</taxon>
        <taxon>Bacillati</taxon>
        <taxon>Bacillota</taxon>
        <taxon>Bacilli</taxon>
        <taxon>Lactobacillales</taxon>
        <taxon>Lactobacillaceae</taxon>
        <taxon>Limosilactobacillus</taxon>
    </lineage>
</organism>
<dbReference type="EMBL" id="AZFN01000014">
    <property type="protein sequence ID" value="KRM01944.1"/>
    <property type="molecule type" value="Genomic_DNA"/>
</dbReference>
<proteinExistence type="predicted"/>
<dbReference type="InterPro" id="IPR050624">
    <property type="entry name" value="HTH-type_Tx_Regulator"/>
</dbReference>
<dbReference type="Gene3D" id="1.10.357.10">
    <property type="entry name" value="Tetracycline Repressor, domain 2"/>
    <property type="match status" value="1"/>
</dbReference>
<evidence type="ECO:0000256" key="2">
    <source>
        <dbReference type="PROSITE-ProRule" id="PRU00335"/>
    </source>
</evidence>
<dbReference type="GO" id="GO:0003677">
    <property type="term" value="F:DNA binding"/>
    <property type="evidence" value="ECO:0007669"/>
    <property type="project" value="UniProtKB-UniRule"/>
</dbReference>
<keyword evidence="5" id="KW-1185">Reference proteome</keyword>
<feature type="domain" description="HTH tetR-type" evidence="3">
    <location>
        <begin position="9"/>
        <end position="69"/>
    </location>
</feature>
<evidence type="ECO:0000313" key="5">
    <source>
        <dbReference type="Proteomes" id="UP000051739"/>
    </source>
</evidence>
<evidence type="ECO:0000313" key="4">
    <source>
        <dbReference type="EMBL" id="KRM01944.1"/>
    </source>
</evidence>
<dbReference type="PANTHER" id="PTHR43479">
    <property type="entry name" value="ACREF/ENVCD OPERON REPRESSOR-RELATED"/>
    <property type="match status" value="1"/>
</dbReference>
<dbReference type="PROSITE" id="PS50977">
    <property type="entry name" value="HTH_TETR_2"/>
    <property type="match status" value="1"/>
</dbReference>
<comment type="caution">
    <text evidence="4">The sequence shown here is derived from an EMBL/GenBank/DDBJ whole genome shotgun (WGS) entry which is preliminary data.</text>
</comment>
<sequence length="175" mass="20304">MEKIDPRVKRTKHRIRVAFVNLLMKKDISEITVTELAQAADINRKTFYVYYATPSDIWKEMQVEIAQQLQDLLFQSSDFQLATFLQGLNQILGDDMTFFKLITMEKDYAYLLSDCINLLRTKLLEKYPQPIKVTYAAAGIINVYAEWLRNGQVEPLTTLTQQLEVEIGLTFANKK</sequence>
<dbReference type="AlphaFoldDB" id="A0A0R1V8W2"/>
<dbReference type="InterPro" id="IPR001647">
    <property type="entry name" value="HTH_TetR"/>
</dbReference>
<evidence type="ECO:0000256" key="1">
    <source>
        <dbReference type="ARBA" id="ARBA00023125"/>
    </source>
</evidence>
<name>A0A0R1V8W2_9LACO</name>
<reference evidence="4 5" key="1">
    <citation type="journal article" date="2015" name="Genome Announc.">
        <title>Expanding the biotechnology potential of lactobacilli through comparative genomics of 213 strains and associated genera.</title>
        <authorList>
            <person name="Sun Z."/>
            <person name="Harris H.M."/>
            <person name="McCann A."/>
            <person name="Guo C."/>
            <person name="Argimon S."/>
            <person name="Zhang W."/>
            <person name="Yang X."/>
            <person name="Jeffery I.B."/>
            <person name="Cooney J.C."/>
            <person name="Kagawa T.F."/>
            <person name="Liu W."/>
            <person name="Song Y."/>
            <person name="Salvetti E."/>
            <person name="Wrobel A."/>
            <person name="Rasinkangas P."/>
            <person name="Parkhill J."/>
            <person name="Rea M.C."/>
            <person name="O'Sullivan O."/>
            <person name="Ritari J."/>
            <person name="Douillard F.P."/>
            <person name="Paul Ross R."/>
            <person name="Yang R."/>
            <person name="Briner A.E."/>
            <person name="Felis G.E."/>
            <person name="de Vos W.M."/>
            <person name="Barrangou R."/>
            <person name="Klaenhammer T.R."/>
            <person name="Caufield P.W."/>
            <person name="Cui Y."/>
            <person name="Zhang H."/>
            <person name="O'Toole P.W."/>
        </authorList>
    </citation>
    <scope>NUCLEOTIDE SEQUENCE [LARGE SCALE GENOMIC DNA]</scope>
    <source>
        <strain evidence="4 5">DSM 16045</strain>
    </source>
</reference>
<protein>
    <recommendedName>
        <fullName evidence="3">HTH tetR-type domain-containing protein</fullName>
    </recommendedName>
</protein>
<feature type="DNA-binding region" description="H-T-H motif" evidence="2">
    <location>
        <begin position="32"/>
        <end position="51"/>
    </location>
</feature>
<dbReference type="Proteomes" id="UP000051739">
    <property type="component" value="Unassembled WGS sequence"/>
</dbReference>
<dbReference type="PATRIC" id="fig|1423749.3.peg.431"/>
<gene>
    <name evidence="4" type="ORF">FC60_GL000428</name>
</gene>
<dbReference type="RefSeq" id="WP_056937482.1">
    <property type="nucleotide sequence ID" value="NZ_AZFN01000014.1"/>
</dbReference>
<dbReference type="PANTHER" id="PTHR43479:SF7">
    <property type="entry name" value="TETR-FAMILY TRANSCRIPTIONAL REGULATOR"/>
    <property type="match status" value="1"/>
</dbReference>
<evidence type="ECO:0000259" key="3">
    <source>
        <dbReference type="PROSITE" id="PS50977"/>
    </source>
</evidence>
<keyword evidence="1 2" id="KW-0238">DNA-binding</keyword>
<accession>A0A0R1V8W2</accession>